<name>A0A1M2W2M5_TRAPU</name>
<gene>
    <name evidence="2" type="ORF">TRAPUB_9446</name>
</gene>
<accession>A0A1M2W2M5</accession>
<feature type="compositionally biased region" description="Low complexity" evidence="1">
    <location>
        <begin position="314"/>
        <end position="356"/>
    </location>
</feature>
<organism evidence="2 3">
    <name type="scientific">Trametes pubescens</name>
    <name type="common">White-rot fungus</name>
    <dbReference type="NCBI Taxonomy" id="154538"/>
    <lineage>
        <taxon>Eukaryota</taxon>
        <taxon>Fungi</taxon>
        <taxon>Dikarya</taxon>
        <taxon>Basidiomycota</taxon>
        <taxon>Agaricomycotina</taxon>
        <taxon>Agaricomycetes</taxon>
        <taxon>Polyporales</taxon>
        <taxon>Polyporaceae</taxon>
        <taxon>Trametes</taxon>
    </lineage>
</organism>
<reference evidence="2 3" key="1">
    <citation type="submission" date="2016-10" db="EMBL/GenBank/DDBJ databases">
        <title>Genome sequence of the basidiomycete white-rot fungus Trametes pubescens.</title>
        <authorList>
            <person name="Makela M.R."/>
            <person name="Granchi Z."/>
            <person name="Peng M."/>
            <person name="De Vries R.P."/>
            <person name="Grigoriev I."/>
            <person name="Riley R."/>
            <person name="Hilden K."/>
        </authorList>
    </citation>
    <scope>NUCLEOTIDE SEQUENCE [LARGE SCALE GENOMIC DNA]</scope>
    <source>
        <strain evidence="2 3">FBCC735</strain>
    </source>
</reference>
<dbReference type="EMBL" id="MNAD01000343">
    <property type="protein sequence ID" value="OJT14012.1"/>
    <property type="molecule type" value="Genomic_DNA"/>
</dbReference>
<dbReference type="OrthoDB" id="2757857at2759"/>
<feature type="compositionally biased region" description="Low complexity" evidence="1">
    <location>
        <begin position="168"/>
        <end position="190"/>
    </location>
</feature>
<evidence type="ECO:0000256" key="1">
    <source>
        <dbReference type="SAM" id="MobiDB-lite"/>
    </source>
</evidence>
<dbReference type="Proteomes" id="UP000184267">
    <property type="component" value="Unassembled WGS sequence"/>
</dbReference>
<feature type="compositionally biased region" description="Acidic residues" evidence="1">
    <location>
        <begin position="1"/>
        <end position="16"/>
    </location>
</feature>
<protein>
    <submittedName>
        <fullName evidence="2">Uncharacterized protein</fullName>
    </submittedName>
</protein>
<evidence type="ECO:0000313" key="2">
    <source>
        <dbReference type="EMBL" id="OJT14012.1"/>
    </source>
</evidence>
<feature type="compositionally biased region" description="Basic residues" evidence="1">
    <location>
        <begin position="284"/>
        <end position="296"/>
    </location>
</feature>
<keyword evidence="3" id="KW-1185">Reference proteome</keyword>
<feature type="region of interest" description="Disordered" evidence="1">
    <location>
        <begin position="283"/>
        <end position="366"/>
    </location>
</feature>
<dbReference type="AlphaFoldDB" id="A0A1M2W2M5"/>
<feature type="region of interest" description="Disordered" evidence="1">
    <location>
        <begin position="1"/>
        <end position="147"/>
    </location>
</feature>
<feature type="region of interest" description="Disordered" evidence="1">
    <location>
        <begin position="160"/>
        <end position="230"/>
    </location>
</feature>
<evidence type="ECO:0000313" key="3">
    <source>
        <dbReference type="Proteomes" id="UP000184267"/>
    </source>
</evidence>
<feature type="compositionally biased region" description="Basic and acidic residues" evidence="1">
    <location>
        <begin position="56"/>
        <end position="76"/>
    </location>
</feature>
<feature type="compositionally biased region" description="Acidic residues" evidence="1">
    <location>
        <begin position="130"/>
        <end position="141"/>
    </location>
</feature>
<sequence length="442" mass="46784">MPSDIEYMDDKDAEEVPELHAGLSRASTESYGGALNVVYILDPEDDPMADASPDPNAERPPDKDYTMHSEDDHFGEPRGPVETMRRRGVRQSARLQSRKRARDTRSSLPSRPTHPGGQAREDPIVISSDSDSDSDSEDDKLEGDGVVGPRIPVWVYKMKPAAPSGDPSVASRESARAGASSSSDRGVSVANTRKPEHVKPGACGGLVQRKTRRGRPPKAPPQLEEALPDLQAQYPGDLVGVGYRSLTGDTIKWGYRCLTCPDAPVISGRNIGISRANMLQHLAGPKHRRSGTKSHCRGGAPAAAPVRKTRPRAASRAASSRPPRAASTSPAASVSQSATVVQSSPGGATPGPSSHPTAKAPREDPDEVEGFLSELGLTRELAGALRSVGIKDRGRMQILGGAPDAMLDRLEASLAGAGLDVSECMIVRLGLQWCATAAGTVR</sequence>
<comment type="caution">
    <text evidence="2">The sequence shown here is derived from an EMBL/GenBank/DDBJ whole genome shotgun (WGS) entry which is preliminary data.</text>
</comment>
<proteinExistence type="predicted"/>